<organism evidence="2 3">
    <name type="scientific">Actinomadura fulvescens</name>
    <dbReference type="NCBI Taxonomy" id="46160"/>
    <lineage>
        <taxon>Bacteria</taxon>
        <taxon>Bacillati</taxon>
        <taxon>Actinomycetota</taxon>
        <taxon>Actinomycetes</taxon>
        <taxon>Streptosporangiales</taxon>
        <taxon>Thermomonosporaceae</taxon>
        <taxon>Actinomadura</taxon>
    </lineage>
</organism>
<accession>A0ABN3QHM3</accession>
<sequence length="273" mass="30769">MRQEKRISGVRFAELAGWSRSSLVSMIERGQRSITADHVRLWCRICGASDRRTEELLGEQANAARMWVTYQQLNRGGLTAAQKSVRQEYEELTLSRAYQPKVIHGMLQTQAYTLAALRTVQDEQRVDVADSEDDLAEAVAERMDRQTLLGRPDARWLFLLEETVLWLRPYSRELHAAQLRHLLATMKRPTVSLGIIPANADRRAIHPVEAFDITDAELVTVELVSGYLSVTQPAEIAMYVAAWDRLWSLAAFGKPAVALIERALADLEGQDGL</sequence>
<evidence type="ECO:0000259" key="1">
    <source>
        <dbReference type="Pfam" id="PF19054"/>
    </source>
</evidence>
<keyword evidence="3" id="KW-1185">Reference proteome</keyword>
<dbReference type="Pfam" id="PF19054">
    <property type="entry name" value="DUF5753"/>
    <property type="match status" value="1"/>
</dbReference>
<dbReference type="Gene3D" id="1.10.260.40">
    <property type="entry name" value="lambda repressor-like DNA-binding domains"/>
    <property type="match status" value="1"/>
</dbReference>
<protein>
    <submittedName>
        <fullName evidence="2">Helix-turn-helix transcriptional regulator</fullName>
    </submittedName>
</protein>
<name>A0ABN3QHM3_9ACTN</name>
<dbReference type="EMBL" id="BAAATD010000013">
    <property type="protein sequence ID" value="GAA2626472.1"/>
    <property type="molecule type" value="Genomic_DNA"/>
</dbReference>
<gene>
    <name evidence="2" type="ORF">GCM10010411_74260</name>
</gene>
<comment type="caution">
    <text evidence="2">The sequence shown here is derived from an EMBL/GenBank/DDBJ whole genome shotgun (WGS) entry which is preliminary data.</text>
</comment>
<reference evidence="2 3" key="1">
    <citation type="journal article" date="2019" name="Int. J. Syst. Evol. Microbiol.">
        <title>The Global Catalogue of Microorganisms (GCM) 10K type strain sequencing project: providing services to taxonomists for standard genome sequencing and annotation.</title>
        <authorList>
            <consortium name="The Broad Institute Genomics Platform"/>
            <consortium name="The Broad Institute Genome Sequencing Center for Infectious Disease"/>
            <person name="Wu L."/>
            <person name="Ma J."/>
        </authorList>
    </citation>
    <scope>NUCLEOTIDE SEQUENCE [LARGE SCALE GENOMIC DNA]</scope>
    <source>
        <strain evidence="2 3">JCM 6833</strain>
    </source>
</reference>
<dbReference type="CDD" id="cd00093">
    <property type="entry name" value="HTH_XRE"/>
    <property type="match status" value="1"/>
</dbReference>
<feature type="domain" description="DUF5753" evidence="1">
    <location>
        <begin position="96"/>
        <end position="262"/>
    </location>
</feature>
<evidence type="ECO:0000313" key="2">
    <source>
        <dbReference type="EMBL" id="GAA2626472.1"/>
    </source>
</evidence>
<dbReference type="SUPFAM" id="SSF47413">
    <property type="entry name" value="lambda repressor-like DNA-binding domains"/>
    <property type="match status" value="1"/>
</dbReference>
<proteinExistence type="predicted"/>
<dbReference type="Proteomes" id="UP001501509">
    <property type="component" value="Unassembled WGS sequence"/>
</dbReference>
<dbReference type="InterPro" id="IPR010982">
    <property type="entry name" value="Lambda_DNA-bd_dom_sf"/>
</dbReference>
<evidence type="ECO:0000313" key="3">
    <source>
        <dbReference type="Proteomes" id="UP001501509"/>
    </source>
</evidence>
<dbReference type="InterPro" id="IPR043917">
    <property type="entry name" value="DUF5753"/>
</dbReference>
<dbReference type="InterPro" id="IPR001387">
    <property type="entry name" value="Cro/C1-type_HTH"/>
</dbReference>